<dbReference type="InterPro" id="IPR036895">
    <property type="entry name" value="Uracil-DNA_glycosylase-like_sf"/>
</dbReference>
<dbReference type="SMART" id="SM00987">
    <property type="entry name" value="UreE_C"/>
    <property type="match status" value="1"/>
</dbReference>
<dbReference type="Pfam" id="PF03167">
    <property type="entry name" value="UDG"/>
    <property type="match status" value="1"/>
</dbReference>
<dbReference type="InterPro" id="IPR026353">
    <property type="entry name" value="Hypoxan-DNA_Glyclase"/>
</dbReference>
<keyword evidence="3" id="KW-1185">Reference proteome</keyword>
<dbReference type="Gene3D" id="3.40.470.10">
    <property type="entry name" value="Uracil-DNA glycosylase-like domain"/>
    <property type="match status" value="1"/>
</dbReference>
<accession>A0A4R6SUF5</accession>
<dbReference type="OrthoDB" id="9799921at2"/>
<gene>
    <name evidence="2" type="ORF">ATK78_2923</name>
</gene>
<dbReference type="InterPro" id="IPR005122">
    <property type="entry name" value="Uracil-DNA_glycosylase-like"/>
</dbReference>
<evidence type="ECO:0000313" key="2">
    <source>
        <dbReference type="EMBL" id="TDQ08410.1"/>
    </source>
</evidence>
<dbReference type="Proteomes" id="UP000295620">
    <property type="component" value="Unassembled WGS sequence"/>
</dbReference>
<proteinExistence type="predicted"/>
<dbReference type="EMBL" id="SNYC01000005">
    <property type="protein sequence ID" value="TDQ08410.1"/>
    <property type="molecule type" value="Genomic_DNA"/>
</dbReference>
<dbReference type="AlphaFoldDB" id="A0A4R6SUF5"/>
<feature type="domain" description="Uracil-DNA glycosylase-like" evidence="1">
    <location>
        <begin position="6"/>
        <end position="157"/>
    </location>
</feature>
<evidence type="ECO:0000313" key="3">
    <source>
        <dbReference type="Proteomes" id="UP000295620"/>
    </source>
</evidence>
<dbReference type="SUPFAM" id="SSF52141">
    <property type="entry name" value="Uracil-DNA glycosylase-like"/>
    <property type="match status" value="1"/>
</dbReference>
<dbReference type="NCBIfam" id="TIGR04274">
    <property type="entry name" value="hypoxanDNAglyco"/>
    <property type="match status" value="1"/>
</dbReference>
<sequence>MKTAFPPIAGPESRILILGTMPGDRSLKLQQYYGHSGNHFWKMMFLLFDKTFTPDYETRKQLLLDHGIALWDVLQACECEGSSDNNIKNEVANNFSAFYTAHPYIKTIFFASKKAEAFYDKYVIKDPAKTYDTLPSPSSANTWKTFDQKLEEWKKIL</sequence>
<name>A0A4R6SUF5_9SPHI</name>
<organism evidence="2 3">
    <name type="scientific">Pedobacter metabolipauper</name>
    <dbReference type="NCBI Taxonomy" id="425513"/>
    <lineage>
        <taxon>Bacteria</taxon>
        <taxon>Pseudomonadati</taxon>
        <taxon>Bacteroidota</taxon>
        <taxon>Sphingobacteriia</taxon>
        <taxon>Sphingobacteriales</taxon>
        <taxon>Sphingobacteriaceae</taxon>
        <taxon>Pedobacter</taxon>
    </lineage>
</organism>
<comment type="caution">
    <text evidence="2">The sequence shown here is derived from an EMBL/GenBank/DDBJ whole genome shotgun (WGS) entry which is preliminary data.</text>
</comment>
<dbReference type="SMART" id="SM00986">
    <property type="entry name" value="UDG"/>
    <property type="match status" value="1"/>
</dbReference>
<evidence type="ECO:0000259" key="1">
    <source>
        <dbReference type="SMART" id="SM00986"/>
    </source>
</evidence>
<reference evidence="2 3" key="1">
    <citation type="submission" date="2019-03" db="EMBL/GenBank/DDBJ databases">
        <title>Genomic Encyclopedia of Archaeal and Bacterial Type Strains, Phase II (KMG-II): from individual species to whole genera.</title>
        <authorList>
            <person name="Goeker M."/>
        </authorList>
    </citation>
    <scope>NUCLEOTIDE SEQUENCE [LARGE SCALE GENOMIC DNA]</scope>
    <source>
        <strain evidence="2 3">DSM 19035</strain>
    </source>
</reference>
<protein>
    <submittedName>
        <fullName evidence="2">G/U mismatch-specific uracil-DNA glycosylase</fullName>
    </submittedName>
</protein>
<dbReference type="RefSeq" id="WP_133576782.1">
    <property type="nucleotide sequence ID" value="NZ_SNYC01000005.1"/>
</dbReference>
<dbReference type="CDD" id="cd10032">
    <property type="entry name" value="UDG-F6_HDG"/>
    <property type="match status" value="1"/>
</dbReference>